<dbReference type="InterPro" id="IPR025498">
    <property type="entry name" value="DUF4389"/>
</dbReference>
<comment type="caution">
    <text evidence="2">The sequence shown here is derived from an EMBL/GenBank/DDBJ whole genome shotgun (WGS) entry which is preliminary data.</text>
</comment>
<organism evidence="2 3">
    <name type="scientific">Kitasatospora atroaurantiaca</name>
    <dbReference type="NCBI Taxonomy" id="285545"/>
    <lineage>
        <taxon>Bacteria</taxon>
        <taxon>Bacillati</taxon>
        <taxon>Actinomycetota</taxon>
        <taxon>Actinomycetes</taxon>
        <taxon>Kitasatosporales</taxon>
        <taxon>Streptomycetaceae</taxon>
        <taxon>Kitasatospora</taxon>
    </lineage>
</organism>
<accession>A0A561EK17</accession>
<keyword evidence="1" id="KW-0812">Transmembrane</keyword>
<keyword evidence="3" id="KW-1185">Reference proteome</keyword>
<keyword evidence="1" id="KW-1133">Transmembrane helix</keyword>
<feature type="transmembrane region" description="Helical" evidence="1">
    <location>
        <begin position="218"/>
        <end position="241"/>
    </location>
</feature>
<gene>
    <name evidence="2" type="ORF">FB465_0893</name>
</gene>
<sequence length="268" mass="29752">MAAGGWSISAEAQPLEWLPPLDIPEPGRQRRLTIFLRWLLLIPQFLVLFVLSIGAFVAAVIGWFAALFTARLPESIARFLAEYVGYHTRVTASSMLLIDRYPPFSLDAPADYPVQLELRPGTLNRLAVFFRLILMIPAAIIESLATGGWYAVSFLIWLVVLVMGRMPQPLFEASAATLRYTMRLNAYVLMLTSAYPKGLFGDGEEYLKEERRSATRPLVLSGAGTALMVLFLLAGLASHLVSSLSSDRDNGWSWRSGAWSVSQQVLSR</sequence>
<proteinExistence type="predicted"/>
<feature type="transmembrane region" description="Helical" evidence="1">
    <location>
        <begin position="45"/>
        <end position="68"/>
    </location>
</feature>
<dbReference type="Proteomes" id="UP000318416">
    <property type="component" value="Unassembled WGS sequence"/>
</dbReference>
<dbReference type="EMBL" id="VIVR01000001">
    <property type="protein sequence ID" value="TWE15940.1"/>
    <property type="molecule type" value="Genomic_DNA"/>
</dbReference>
<reference evidence="2 3" key="1">
    <citation type="submission" date="2019-06" db="EMBL/GenBank/DDBJ databases">
        <title>Sequencing the genomes of 1000 actinobacteria strains.</title>
        <authorList>
            <person name="Klenk H.-P."/>
        </authorList>
    </citation>
    <scope>NUCLEOTIDE SEQUENCE [LARGE SCALE GENOMIC DNA]</scope>
    <source>
        <strain evidence="2 3">DSM 41649</strain>
    </source>
</reference>
<dbReference type="AlphaFoldDB" id="A0A561EK17"/>
<protein>
    <submittedName>
        <fullName evidence="2">Uncharacterized protein DUF4389</fullName>
    </submittedName>
</protein>
<keyword evidence="1" id="KW-0472">Membrane</keyword>
<feature type="transmembrane region" description="Helical" evidence="1">
    <location>
        <begin position="147"/>
        <end position="164"/>
    </location>
</feature>
<dbReference type="Pfam" id="PF14333">
    <property type="entry name" value="DUF4389"/>
    <property type="match status" value="2"/>
</dbReference>
<name>A0A561EK17_9ACTN</name>
<evidence type="ECO:0000313" key="2">
    <source>
        <dbReference type="EMBL" id="TWE15940.1"/>
    </source>
</evidence>
<evidence type="ECO:0000256" key="1">
    <source>
        <dbReference type="SAM" id="Phobius"/>
    </source>
</evidence>
<dbReference type="RefSeq" id="WP_145787740.1">
    <property type="nucleotide sequence ID" value="NZ_BAAABR010000026.1"/>
</dbReference>
<evidence type="ECO:0000313" key="3">
    <source>
        <dbReference type="Proteomes" id="UP000318416"/>
    </source>
</evidence>
<dbReference type="OrthoDB" id="156718at2"/>